<dbReference type="InterPro" id="IPR020915">
    <property type="entry name" value="UPF0311"/>
</dbReference>
<sequence length="151" mass="17443">MELVHEFTYTVYAKEGLPIGKGPYGERQCFEFREGVVQGEHLNGKVVGPGADWILMGEDSWFRMDCRTQIQTNDGAYIYVIYLGLVEANETFRLAVKEKKETKFDNQYIRAYFTLETGDPRYNWVNQALFIGEARLVKNGPGMEHKVYRLA</sequence>
<evidence type="ECO:0000313" key="2">
    <source>
        <dbReference type="Proteomes" id="UP000053372"/>
    </source>
</evidence>
<accession>A0A0V7ZNB6</accession>
<proteinExistence type="predicted"/>
<reference evidence="1 2" key="1">
    <citation type="journal article" date="2015" name="Genome Announc.">
        <title>Draft Genome of the Euendolithic (true boring) Cyanobacterium Mastigocoleus testarum strain BC008.</title>
        <authorList>
            <person name="Guida B.S."/>
            <person name="Garcia-Pichel F."/>
        </authorList>
    </citation>
    <scope>NUCLEOTIDE SEQUENCE [LARGE SCALE GENOMIC DNA]</scope>
    <source>
        <strain evidence="1 2">BC008</strain>
    </source>
</reference>
<keyword evidence="2" id="KW-1185">Reference proteome</keyword>
<dbReference type="Proteomes" id="UP000053372">
    <property type="component" value="Unassembled WGS sequence"/>
</dbReference>
<organism evidence="1 2">
    <name type="scientific">Mastigocoleus testarum BC008</name>
    <dbReference type="NCBI Taxonomy" id="371196"/>
    <lineage>
        <taxon>Bacteria</taxon>
        <taxon>Bacillati</taxon>
        <taxon>Cyanobacteriota</taxon>
        <taxon>Cyanophyceae</taxon>
        <taxon>Nostocales</taxon>
        <taxon>Hapalosiphonaceae</taxon>
        <taxon>Mastigocoleus</taxon>
    </lineage>
</organism>
<dbReference type="AlphaFoldDB" id="A0A0V7ZNB6"/>
<comment type="caution">
    <text evidence="1">The sequence shown here is derived from an EMBL/GenBank/DDBJ whole genome shotgun (WGS) entry which is preliminary data.</text>
</comment>
<evidence type="ECO:0000313" key="1">
    <source>
        <dbReference type="EMBL" id="KST65711.1"/>
    </source>
</evidence>
<dbReference type="Pfam" id="PF11578">
    <property type="entry name" value="DUF3237"/>
    <property type="match status" value="1"/>
</dbReference>
<dbReference type="RefSeq" id="WP_027843522.1">
    <property type="nucleotide sequence ID" value="NZ_LMTZ01000105.1"/>
</dbReference>
<dbReference type="EMBL" id="LMTZ01000105">
    <property type="protein sequence ID" value="KST65711.1"/>
    <property type="molecule type" value="Genomic_DNA"/>
</dbReference>
<dbReference type="PANTHER" id="PTHR37315">
    <property type="entry name" value="UPF0311 PROTEIN BLR7842"/>
    <property type="match status" value="1"/>
</dbReference>
<gene>
    <name evidence="1" type="ORF">BC008_22300</name>
</gene>
<dbReference type="PANTHER" id="PTHR37315:SF1">
    <property type="entry name" value="UPF0311 PROTEIN BLR7842"/>
    <property type="match status" value="1"/>
</dbReference>
<protein>
    <submittedName>
        <fullName evidence="1">Uncharacterized protein</fullName>
    </submittedName>
</protein>
<dbReference type="Gene3D" id="2.40.160.20">
    <property type="match status" value="1"/>
</dbReference>
<name>A0A0V7ZNB6_9CYAN</name>